<dbReference type="SMART" id="SM00387">
    <property type="entry name" value="HATPase_c"/>
    <property type="match status" value="1"/>
</dbReference>
<dbReference type="RefSeq" id="WP_255134785.1">
    <property type="nucleotide sequence ID" value="NZ_JANDBC010000002.1"/>
</dbReference>
<evidence type="ECO:0000256" key="3">
    <source>
        <dbReference type="ARBA" id="ARBA00012438"/>
    </source>
</evidence>
<evidence type="ECO:0000256" key="10">
    <source>
        <dbReference type="ARBA" id="ARBA00023136"/>
    </source>
</evidence>
<comment type="catalytic activity">
    <reaction evidence="1">
        <text>ATP + protein L-histidine = ADP + protein N-phospho-L-histidine.</text>
        <dbReference type="EC" id="2.7.13.3"/>
    </reaction>
</comment>
<evidence type="ECO:0000256" key="1">
    <source>
        <dbReference type="ARBA" id="ARBA00000085"/>
    </source>
</evidence>
<dbReference type="InterPro" id="IPR000014">
    <property type="entry name" value="PAS"/>
</dbReference>
<dbReference type="FunFam" id="3.30.565.10:FF:000010">
    <property type="entry name" value="Sensor histidine kinase RcsC"/>
    <property type="match status" value="1"/>
</dbReference>
<dbReference type="InterPro" id="IPR004358">
    <property type="entry name" value="Sig_transdc_His_kin-like_C"/>
</dbReference>
<dbReference type="GO" id="GO:0005524">
    <property type="term" value="F:ATP binding"/>
    <property type="evidence" value="ECO:0007669"/>
    <property type="project" value="UniProtKB-KW"/>
</dbReference>
<keyword evidence="6" id="KW-0547">Nucleotide-binding</keyword>
<keyword evidence="11" id="KW-0131">Cell cycle</keyword>
<dbReference type="Gene3D" id="3.40.50.2300">
    <property type="match status" value="1"/>
</dbReference>
<dbReference type="CDD" id="cd16922">
    <property type="entry name" value="HATPase_EvgS-ArcB-TorS-like"/>
    <property type="match status" value="1"/>
</dbReference>
<dbReference type="InterPro" id="IPR035965">
    <property type="entry name" value="PAS-like_dom_sf"/>
</dbReference>
<sequence length="1059" mass="118877">MKTEDQFLANVNTDFLKSAFKSFPYAAIITNADREILAVNKAFEDTFGFSRNEVMGKKTAILYAEKEDFKETGRTKYNKASTIEQVSYELAYRTKNGTEFIAETIGSVVKNHAGDTIGFLGLIHDLRDQKNKEANLQQLADQLHLLVKVMSQDTHNYDQQINESLKLTSELLELELGIISSIKDQKYLVDYFYPSGSGLEKGMEFELANTYCNIMLKDKEVLAINHMGKSNYCHHVCYEHFKLESYIGAPVYVDGELYGTLNFSSEKKRPEFTHGDKDTITLLSEWIGSILEKKHIEEELEESREMYQLLANHSADMVCLHQADGTYLYVSPVSEQLLGYKPEELIGTSPYVLFHPEDLEMIQAESHEKAKRGEQVKSFTYRIRKKTGEYIWFETTTEPVLNEAGEVIKLRTGSRDVTERKRLEILLKETNKMAAVGGWELYLDTGKSLWTEEIYHIHELPVGIDTNLEDGLSYFPGKARDIIEKAVTHTAETGEGYDVEVPFITAKGNERWVRAMGLAERKEDGTIYKLYGVFQDLTDRKKMELELLKAKEEAEAANKAKSEFLANISHEIRTPMNSILGFTELLQKRATTGVSEKYLQNITSSGKMLLQLINDILDLSKIEAGKQEISLSPVDVKSFVREIKDIFSVKSEQNGIELDAVIEDQIPDALLLDEAQLRQVLFNLVGNAIKFTKKGKVIIELGANLEQQDLSKVDLIIKVSDTGIGIAQHRMDQIFNAFEQQGRKITDEYGGTGLGLSISKKLVEMAGGSIAVESEVGKGSCFIVTIPKVVTSSVAVEQKGDDVAADSMVFEEATILVTDDILTNRELIAEFLKDQPLTILQACDGSEAIKKAKEHAIDLILMDIKMPGLNGVETMKIIKEHNPDIKILALTASGFIGYGDEVKELGFDGYLRKPISYAKLVGSLSQFLELKNANEGATIAESKAGLDLSELKEEWPASKVEEFKVTWEPRLNILMQEIDRQALMMDTLEIFGEELKKAGSELNISGLEVLADNLLEYASCFDIEGIEATLQNYDRMISMNIPVASNNKESVKSYERAKQ</sequence>
<keyword evidence="5" id="KW-0808">Transferase</keyword>
<keyword evidence="9" id="KW-0902">Two-component regulatory system</keyword>
<dbReference type="Gene3D" id="1.10.287.130">
    <property type="match status" value="1"/>
</dbReference>
<dbReference type="Gene3D" id="3.30.450.40">
    <property type="match status" value="1"/>
</dbReference>
<gene>
    <name evidence="18" type="ORF">NM125_10025</name>
</gene>
<feature type="domain" description="Response regulatory" evidence="15">
    <location>
        <begin position="814"/>
        <end position="928"/>
    </location>
</feature>
<proteinExistence type="predicted"/>
<dbReference type="CDD" id="cd17546">
    <property type="entry name" value="REC_hyHK_CKI1_RcsC-like"/>
    <property type="match status" value="1"/>
</dbReference>
<dbReference type="Pfam" id="PF02518">
    <property type="entry name" value="HATPase_c"/>
    <property type="match status" value="1"/>
</dbReference>
<dbReference type="SUPFAM" id="SSF55781">
    <property type="entry name" value="GAF domain-like"/>
    <property type="match status" value="1"/>
</dbReference>
<keyword evidence="8" id="KW-0067">ATP-binding</keyword>
<evidence type="ECO:0000256" key="11">
    <source>
        <dbReference type="ARBA" id="ARBA00023306"/>
    </source>
</evidence>
<dbReference type="PANTHER" id="PTHR43047:SF72">
    <property type="entry name" value="OSMOSENSING HISTIDINE PROTEIN KINASE SLN1"/>
    <property type="match status" value="1"/>
</dbReference>
<evidence type="ECO:0000256" key="9">
    <source>
        <dbReference type="ARBA" id="ARBA00023012"/>
    </source>
</evidence>
<dbReference type="PRINTS" id="PR00344">
    <property type="entry name" value="BCTRLSENSOR"/>
</dbReference>
<dbReference type="GO" id="GO:0005886">
    <property type="term" value="C:plasma membrane"/>
    <property type="evidence" value="ECO:0007669"/>
    <property type="project" value="TreeGrafter"/>
</dbReference>
<dbReference type="Pfam" id="PF00072">
    <property type="entry name" value="Response_reg"/>
    <property type="match status" value="1"/>
</dbReference>
<evidence type="ECO:0000313" key="18">
    <source>
        <dbReference type="EMBL" id="MCP9291911.1"/>
    </source>
</evidence>
<feature type="modified residue" description="4-aspartylphosphate" evidence="12">
    <location>
        <position position="863"/>
    </location>
</feature>
<evidence type="ECO:0000313" key="19">
    <source>
        <dbReference type="Proteomes" id="UP001139125"/>
    </source>
</evidence>
<dbReference type="InterPro" id="IPR036097">
    <property type="entry name" value="HisK_dim/P_sf"/>
</dbReference>
<dbReference type="SMART" id="SM00086">
    <property type="entry name" value="PAC"/>
    <property type="match status" value="3"/>
</dbReference>
<dbReference type="SUPFAM" id="SSF52172">
    <property type="entry name" value="CheY-like"/>
    <property type="match status" value="1"/>
</dbReference>
<dbReference type="SUPFAM" id="SSF55874">
    <property type="entry name" value="ATPase domain of HSP90 chaperone/DNA topoisomerase II/histidine kinase"/>
    <property type="match status" value="1"/>
</dbReference>
<dbReference type="Proteomes" id="UP001139125">
    <property type="component" value="Unassembled WGS sequence"/>
</dbReference>
<accession>A0A9X2REC3</accession>
<evidence type="ECO:0000259" key="16">
    <source>
        <dbReference type="PROSITE" id="PS50112"/>
    </source>
</evidence>
<dbReference type="NCBIfam" id="TIGR00229">
    <property type="entry name" value="sensory_box"/>
    <property type="match status" value="2"/>
</dbReference>
<dbReference type="EMBL" id="JANDBC010000002">
    <property type="protein sequence ID" value="MCP9291911.1"/>
    <property type="molecule type" value="Genomic_DNA"/>
</dbReference>
<dbReference type="InterPro" id="IPR036890">
    <property type="entry name" value="HATPase_C_sf"/>
</dbReference>
<keyword evidence="13" id="KW-0175">Coiled coil</keyword>
<evidence type="ECO:0000256" key="2">
    <source>
        <dbReference type="ARBA" id="ARBA00004370"/>
    </source>
</evidence>
<protein>
    <recommendedName>
        <fullName evidence="3">histidine kinase</fullName>
        <ecNumber evidence="3">2.7.13.3</ecNumber>
    </recommendedName>
</protein>
<feature type="coiled-coil region" evidence="13">
    <location>
        <begin position="540"/>
        <end position="567"/>
    </location>
</feature>
<evidence type="ECO:0000256" key="5">
    <source>
        <dbReference type="ARBA" id="ARBA00022679"/>
    </source>
</evidence>
<dbReference type="Gene3D" id="3.30.450.20">
    <property type="entry name" value="PAS domain"/>
    <property type="match status" value="3"/>
</dbReference>
<dbReference type="Pfam" id="PF08447">
    <property type="entry name" value="PAS_3"/>
    <property type="match status" value="1"/>
</dbReference>
<evidence type="ECO:0000256" key="13">
    <source>
        <dbReference type="SAM" id="Coils"/>
    </source>
</evidence>
<dbReference type="SMART" id="SM00448">
    <property type="entry name" value="REC"/>
    <property type="match status" value="1"/>
</dbReference>
<evidence type="ECO:0000256" key="6">
    <source>
        <dbReference type="ARBA" id="ARBA00022741"/>
    </source>
</evidence>
<reference evidence="18" key="1">
    <citation type="submission" date="2022-06" db="EMBL/GenBank/DDBJ databases">
        <title>Gracilimonas sp. CAU 1638 isolated from sea sediment.</title>
        <authorList>
            <person name="Kim W."/>
        </authorList>
    </citation>
    <scope>NUCLEOTIDE SEQUENCE</scope>
    <source>
        <strain evidence="18">CAU 1638</strain>
    </source>
</reference>
<dbReference type="PROSITE" id="PS50113">
    <property type="entry name" value="PAC"/>
    <property type="match status" value="3"/>
</dbReference>
<evidence type="ECO:0000256" key="4">
    <source>
        <dbReference type="ARBA" id="ARBA00022553"/>
    </source>
</evidence>
<keyword evidence="10" id="KW-0472">Membrane</keyword>
<feature type="domain" description="PAS" evidence="16">
    <location>
        <begin position="12"/>
        <end position="68"/>
    </location>
</feature>
<feature type="domain" description="PAC" evidence="17">
    <location>
        <begin position="497"/>
        <end position="549"/>
    </location>
</feature>
<comment type="caution">
    <text evidence="18">The sequence shown here is derived from an EMBL/GenBank/DDBJ whole genome shotgun (WGS) entry which is preliminary data.</text>
</comment>
<dbReference type="PROSITE" id="PS50110">
    <property type="entry name" value="RESPONSE_REGULATORY"/>
    <property type="match status" value="1"/>
</dbReference>
<name>A0A9X2REC3_9BACT</name>
<dbReference type="CDD" id="cd00082">
    <property type="entry name" value="HisKA"/>
    <property type="match status" value="1"/>
</dbReference>
<dbReference type="Pfam" id="PF00512">
    <property type="entry name" value="HisKA"/>
    <property type="match status" value="1"/>
</dbReference>
<dbReference type="CDD" id="cd00130">
    <property type="entry name" value="PAS"/>
    <property type="match status" value="2"/>
</dbReference>
<feature type="domain" description="PAC" evidence="17">
    <location>
        <begin position="86"/>
        <end position="138"/>
    </location>
</feature>
<dbReference type="InterPro" id="IPR003661">
    <property type="entry name" value="HisK_dim/P_dom"/>
</dbReference>
<feature type="domain" description="PAS" evidence="16">
    <location>
        <begin position="303"/>
        <end position="373"/>
    </location>
</feature>
<dbReference type="PANTHER" id="PTHR43047">
    <property type="entry name" value="TWO-COMPONENT HISTIDINE PROTEIN KINASE"/>
    <property type="match status" value="1"/>
</dbReference>
<dbReference type="SUPFAM" id="SSF47384">
    <property type="entry name" value="Homodimeric domain of signal transducing histidine kinase"/>
    <property type="match status" value="1"/>
</dbReference>
<feature type="domain" description="PAC" evidence="17">
    <location>
        <begin position="377"/>
        <end position="429"/>
    </location>
</feature>
<dbReference type="Pfam" id="PF01590">
    <property type="entry name" value="GAF"/>
    <property type="match status" value="1"/>
</dbReference>
<dbReference type="PROSITE" id="PS50109">
    <property type="entry name" value="HIS_KIN"/>
    <property type="match status" value="1"/>
</dbReference>
<dbReference type="InterPro" id="IPR001789">
    <property type="entry name" value="Sig_transdc_resp-reg_receiver"/>
</dbReference>
<evidence type="ECO:0000256" key="12">
    <source>
        <dbReference type="PROSITE-ProRule" id="PRU00169"/>
    </source>
</evidence>
<organism evidence="18 19">
    <name type="scientific">Gracilimonas sediminicola</name>
    <dbReference type="NCBI Taxonomy" id="2952158"/>
    <lineage>
        <taxon>Bacteria</taxon>
        <taxon>Pseudomonadati</taxon>
        <taxon>Balneolota</taxon>
        <taxon>Balneolia</taxon>
        <taxon>Balneolales</taxon>
        <taxon>Balneolaceae</taxon>
        <taxon>Gracilimonas</taxon>
    </lineage>
</organism>
<dbReference type="InterPro" id="IPR001610">
    <property type="entry name" value="PAC"/>
</dbReference>
<dbReference type="PROSITE" id="PS50112">
    <property type="entry name" value="PAS"/>
    <property type="match status" value="2"/>
</dbReference>
<dbReference type="EC" id="2.7.13.3" evidence="3"/>
<dbReference type="AlphaFoldDB" id="A0A9X2REC3"/>
<evidence type="ECO:0000259" key="17">
    <source>
        <dbReference type="PROSITE" id="PS50113"/>
    </source>
</evidence>
<dbReference type="GO" id="GO:0009927">
    <property type="term" value="F:histidine phosphotransfer kinase activity"/>
    <property type="evidence" value="ECO:0007669"/>
    <property type="project" value="TreeGrafter"/>
</dbReference>
<dbReference type="SMART" id="SM00091">
    <property type="entry name" value="PAS"/>
    <property type="match status" value="2"/>
</dbReference>
<comment type="subcellular location">
    <subcellularLocation>
        <location evidence="2">Membrane</location>
    </subcellularLocation>
</comment>
<dbReference type="InterPro" id="IPR000700">
    <property type="entry name" value="PAS-assoc_C"/>
</dbReference>
<keyword evidence="7" id="KW-0418">Kinase</keyword>
<keyword evidence="4 12" id="KW-0597">Phosphoprotein</keyword>
<keyword evidence="19" id="KW-1185">Reference proteome</keyword>
<dbReference type="InterPro" id="IPR005467">
    <property type="entry name" value="His_kinase_dom"/>
</dbReference>
<feature type="domain" description="Histidine kinase" evidence="14">
    <location>
        <begin position="567"/>
        <end position="790"/>
    </location>
</feature>
<dbReference type="Pfam" id="PF13426">
    <property type="entry name" value="PAS_9"/>
    <property type="match status" value="1"/>
</dbReference>
<evidence type="ECO:0000256" key="7">
    <source>
        <dbReference type="ARBA" id="ARBA00022777"/>
    </source>
</evidence>
<dbReference type="SUPFAM" id="SSF55785">
    <property type="entry name" value="PYP-like sensor domain (PAS domain)"/>
    <property type="match status" value="3"/>
</dbReference>
<dbReference type="InterPro" id="IPR003594">
    <property type="entry name" value="HATPase_dom"/>
</dbReference>
<dbReference type="SMART" id="SM00388">
    <property type="entry name" value="HisKA"/>
    <property type="match status" value="1"/>
</dbReference>
<dbReference type="InterPro" id="IPR003018">
    <property type="entry name" value="GAF"/>
</dbReference>
<dbReference type="InterPro" id="IPR013655">
    <property type="entry name" value="PAS_fold_3"/>
</dbReference>
<evidence type="ECO:0000259" key="14">
    <source>
        <dbReference type="PROSITE" id="PS50109"/>
    </source>
</evidence>
<dbReference type="InterPro" id="IPR029016">
    <property type="entry name" value="GAF-like_dom_sf"/>
</dbReference>
<evidence type="ECO:0000259" key="15">
    <source>
        <dbReference type="PROSITE" id="PS50110"/>
    </source>
</evidence>
<dbReference type="InterPro" id="IPR011006">
    <property type="entry name" value="CheY-like_superfamily"/>
</dbReference>
<dbReference type="FunFam" id="1.10.287.130:FF:000038">
    <property type="entry name" value="Sensory transduction histidine kinase"/>
    <property type="match status" value="1"/>
</dbReference>
<evidence type="ECO:0000256" key="8">
    <source>
        <dbReference type="ARBA" id="ARBA00022840"/>
    </source>
</evidence>
<dbReference type="GO" id="GO:0000155">
    <property type="term" value="F:phosphorelay sensor kinase activity"/>
    <property type="evidence" value="ECO:0007669"/>
    <property type="project" value="InterPro"/>
</dbReference>
<dbReference type="Gene3D" id="3.30.565.10">
    <property type="entry name" value="Histidine kinase-like ATPase, C-terminal domain"/>
    <property type="match status" value="1"/>
</dbReference>